<comment type="caution">
    <text evidence="12">The sequence shown here is derived from an EMBL/GenBank/DDBJ whole genome shotgun (WGS) entry which is preliminary data.</text>
</comment>
<dbReference type="EC" id="3.6.1.66" evidence="10"/>
<dbReference type="Pfam" id="PF01725">
    <property type="entry name" value="Ham1p_like"/>
    <property type="match status" value="1"/>
</dbReference>
<evidence type="ECO:0000256" key="7">
    <source>
        <dbReference type="ARBA" id="ARBA00023080"/>
    </source>
</evidence>
<accession>A0A2J4JN60</accession>
<evidence type="ECO:0000256" key="4">
    <source>
        <dbReference type="ARBA" id="ARBA00022741"/>
    </source>
</evidence>
<dbReference type="PANTHER" id="PTHR11067:SF9">
    <property type="entry name" value="INOSINE TRIPHOSPHATE PYROPHOSPHATASE"/>
    <property type="match status" value="1"/>
</dbReference>
<dbReference type="GO" id="GO:0000166">
    <property type="term" value="F:nucleotide binding"/>
    <property type="evidence" value="ECO:0007669"/>
    <property type="project" value="UniProtKB-KW"/>
</dbReference>
<dbReference type="Gene3D" id="3.90.950.10">
    <property type="match status" value="1"/>
</dbReference>
<dbReference type="HAMAP" id="MF_01405">
    <property type="entry name" value="Non_canon_purine_NTPase"/>
    <property type="match status" value="1"/>
</dbReference>
<dbReference type="GO" id="GO:0009146">
    <property type="term" value="P:purine nucleoside triphosphate catabolic process"/>
    <property type="evidence" value="ECO:0007669"/>
    <property type="project" value="UniProtKB-UniRule"/>
</dbReference>
<dbReference type="AlphaFoldDB" id="A0A2J4JN60"/>
<feature type="binding site" evidence="10">
    <location>
        <position position="40"/>
    </location>
    <ligand>
        <name>Mg(2+)</name>
        <dbReference type="ChEBI" id="CHEBI:18420"/>
    </ligand>
</feature>
<dbReference type="GO" id="GO:0046872">
    <property type="term" value="F:metal ion binding"/>
    <property type="evidence" value="ECO:0007669"/>
    <property type="project" value="UniProtKB-KW"/>
</dbReference>
<gene>
    <name evidence="12" type="primary">rdgB</name>
    <name evidence="12" type="ORF">CGS50_009235</name>
</gene>
<dbReference type="GO" id="GO:0036222">
    <property type="term" value="F:XTP diphosphatase activity"/>
    <property type="evidence" value="ECO:0007669"/>
    <property type="project" value="UniProtKB-UniRule"/>
</dbReference>
<dbReference type="CDD" id="cd00515">
    <property type="entry name" value="HAM1"/>
    <property type="match status" value="1"/>
</dbReference>
<comment type="similarity">
    <text evidence="1 10 11">Belongs to the HAM1 NTPase family.</text>
</comment>
<feature type="binding site" evidence="10">
    <location>
        <position position="188"/>
    </location>
    <ligand>
        <name>substrate</name>
    </ligand>
</feature>
<protein>
    <recommendedName>
        <fullName evidence="10">dITP/XTP pyrophosphatase</fullName>
        <ecNumber evidence="10">3.6.1.66</ecNumber>
    </recommendedName>
    <alternativeName>
        <fullName evidence="10">Non-canonical purine NTP pyrophosphatase</fullName>
    </alternativeName>
    <alternativeName>
        <fullName evidence="10">Non-standard purine NTP pyrophosphatase</fullName>
    </alternativeName>
    <alternativeName>
        <fullName evidence="10">Nucleoside-triphosphate diphosphatase</fullName>
    </alternativeName>
    <alternativeName>
        <fullName evidence="10">Nucleoside-triphosphate pyrophosphatase</fullName>
        <shortName evidence="10">NTPase</shortName>
    </alternativeName>
</protein>
<evidence type="ECO:0000313" key="13">
    <source>
        <dbReference type="Proteomes" id="UP000221015"/>
    </source>
</evidence>
<dbReference type="InterPro" id="IPR029001">
    <property type="entry name" value="ITPase-like_fam"/>
</dbReference>
<evidence type="ECO:0000256" key="9">
    <source>
        <dbReference type="ARBA" id="ARBA00052017"/>
    </source>
</evidence>
<evidence type="ECO:0000256" key="1">
    <source>
        <dbReference type="ARBA" id="ARBA00008023"/>
    </source>
</evidence>
<dbReference type="FunFam" id="3.90.950.10:FF:000001">
    <property type="entry name" value="dITP/XTP pyrophosphatase"/>
    <property type="match status" value="1"/>
</dbReference>
<comment type="function">
    <text evidence="10">Pyrophosphatase that catalyzes the hydrolysis of nucleoside triphosphates to their monophosphate derivatives, with a high preference for the non-canonical purine nucleotides XTP (xanthosine triphosphate), dITP (deoxyinosine triphosphate) and ITP. Seems to function as a house-cleaning enzyme that removes non-canonical purine nucleotides from the nucleotide pool, thus preventing their incorporation into DNA/RNA and avoiding chromosomal lesions.</text>
</comment>
<feature type="binding site" evidence="10">
    <location>
        <position position="70"/>
    </location>
    <ligand>
        <name>substrate</name>
    </ligand>
</feature>
<evidence type="ECO:0000256" key="3">
    <source>
        <dbReference type="ARBA" id="ARBA00022723"/>
    </source>
</evidence>
<evidence type="ECO:0000256" key="2">
    <source>
        <dbReference type="ARBA" id="ARBA00011738"/>
    </source>
</evidence>
<feature type="active site" description="Proton acceptor" evidence="10">
    <location>
        <position position="69"/>
    </location>
</feature>
<dbReference type="GO" id="GO:0009117">
    <property type="term" value="P:nucleotide metabolic process"/>
    <property type="evidence" value="ECO:0007669"/>
    <property type="project" value="UniProtKB-KW"/>
</dbReference>
<dbReference type="PANTHER" id="PTHR11067">
    <property type="entry name" value="INOSINE TRIPHOSPHATE PYROPHOSPHATASE/HAM1 PROTEIN"/>
    <property type="match status" value="1"/>
</dbReference>
<evidence type="ECO:0000256" key="8">
    <source>
        <dbReference type="ARBA" id="ARBA00051875"/>
    </source>
</evidence>
<evidence type="ECO:0000256" key="10">
    <source>
        <dbReference type="HAMAP-Rule" id="MF_01405"/>
    </source>
</evidence>
<keyword evidence="7 10" id="KW-0546">Nucleotide metabolism</keyword>
<dbReference type="RefSeq" id="WP_097781625.1">
    <property type="nucleotide sequence ID" value="NZ_NMTS02000056.1"/>
</dbReference>
<dbReference type="InterPro" id="IPR002637">
    <property type="entry name" value="RdgB/HAM1"/>
</dbReference>
<name>A0A2J4JN60_9FIRM</name>
<keyword evidence="4 10" id="KW-0547">Nucleotide-binding</keyword>
<comment type="catalytic activity">
    <reaction evidence="9 10">
        <text>XTP + H2O = XMP + diphosphate + H(+)</text>
        <dbReference type="Rhea" id="RHEA:28610"/>
        <dbReference type="ChEBI" id="CHEBI:15377"/>
        <dbReference type="ChEBI" id="CHEBI:15378"/>
        <dbReference type="ChEBI" id="CHEBI:33019"/>
        <dbReference type="ChEBI" id="CHEBI:57464"/>
        <dbReference type="ChEBI" id="CHEBI:61314"/>
        <dbReference type="EC" id="3.6.1.66"/>
    </reaction>
</comment>
<sequence>MKICAATGNAGKLRELRRILEAQGHEVVSQKQLGITIEPEETGTTFAENALIKAETICKACGLPTIADDSGLCVDALGGAPGVYSARYCGRHGDDEANNDKLLDAMQAVPAGQRGAKFVSAVCFILPDGRHLTCMGECPGSIAFERLCGDYGFGYDPLFIPTDCGVGKHDKRPNTEGRSYAQLTPDEKDAISHRGNALAVLEQQLPGFLSAAKEEGVVAQVSGKVEIRLK</sequence>
<dbReference type="GO" id="GO:0017111">
    <property type="term" value="F:ribonucleoside triphosphate phosphatase activity"/>
    <property type="evidence" value="ECO:0007669"/>
    <property type="project" value="InterPro"/>
</dbReference>
<dbReference type="EMBL" id="NMTS02000056">
    <property type="protein sequence ID" value="PLK29303.1"/>
    <property type="molecule type" value="Genomic_DNA"/>
</dbReference>
<dbReference type="InterPro" id="IPR020922">
    <property type="entry name" value="dITP/XTP_pyrophosphatase"/>
</dbReference>
<evidence type="ECO:0000256" key="5">
    <source>
        <dbReference type="ARBA" id="ARBA00022801"/>
    </source>
</evidence>
<keyword evidence="6 10" id="KW-0460">Magnesium</keyword>
<dbReference type="GO" id="GO:0035870">
    <property type="term" value="F:dITP diphosphatase activity"/>
    <property type="evidence" value="ECO:0007669"/>
    <property type="project" value="UniProtKB-UniRule"/>
</dbReference>
<keyword evidence="3 10" id="KW-0479">Metal-binding</keyword>
<evidence type="ECO:0000313" key="12">
    <source>
        <dbReference type="EMBL" id="PLK29303.1"/>
    </source>
</evidence>
<dbReference type="NCBIfam" id="TIGR00042">
    <property type="entry name" value="RdgB/HAM1 family non-canonical purine NTP pyrophosphatase"/>
    <property type="match status" value="1"/>
</dbReference>
<comment type="catalytic activity">
    <reaction evidence="8 10">
        <text>dITP + H2O = dIMP + diphosphate + H(+)</text>
        <dbReference type="Rhea" id="RHEA:28342"/>
        <dbReference type="ChEBI" id="CHEBI:15377"/>
        <dbReference type="ChEBI" id="CHEBI:15378"/>
        <dbReference type="ChEBI" id="CHEBI:33019"/>
        <dbReference type="ChEBI" id="CHEBI:61194"/>
        <dbReference type="ChEBI" id="CHEBI:61382"/>
        <dbReference type="EC" id="3.6.1.66"/>
    </reaction>
</comment>
<dbReference type="Proteomes" id="UP000221015">
    <property type="component" value="Unassembled WGS sequence"/>
</dbReference>
<feature type="binding site" evidence="10">
    <location>
        <begin position="193"/>
        <end position="194"/>
    </location>
    <ligand>
        <name>substrate</name>
    </ligand>
</feature>
<feature type="binding site" evidence="10">
    <location>
        <position position="69"/>
    </location>
    <ligand>
        <name>Mg(2+)</name>
        <dbReference type="ChEBI" id="CHEBI:18420"/>
    </ligand>
</feature>
<comment type="catalytic activity">
    <reaction evidence="10">
        <text>ITP + H2O = IMP + diphosphate + H(+)</text>
        <dbReference type="Rhea" id="RHEA:29399"/>
        <dbReference type="ChEBI" id="CHEBI:15377"/>
        <dbReference type="ChEBI" id="CHEBI:15378"/>
        <dbReference type="ChEBI" id="CHEBI:33019"/>
        <dbReference type="ChEBI" id="CHEBI:58053"/>
        <dbReference type="ChEBI" id="CHEBI:61402"/>
        <dbReference type="EC" id="3.6.1.66"/>
    </reaction>
</comment>
<dbReference type="GO" id="GO:0036220">
    <property type="term" value="F:ITP diphosphatase activity"/>
    <property type="evidence" value="ECO:0007669"/>
    <property type="project" value="UniProtKB-UniRule"/>
</dbReference>
<organism evidence="12 13">
    <name type="scientific">Faecalibacterium prausnitzii</name>
    <dbReference type="NCBI Taxonomy" id="853"/>
    <lineage>
        <taxon>Bacteria</taxon>
        <taxon>Bacillati</taxon>
        <taxon>Bacillota</taxon>
        <taxon>Clostridia</taxon>
        <taxon>Eubacteriales</taxon>
        <taxon>Oscillospiraceae</taxon>
        <taxon>Faecalibacterium</taxon>
    </lineage>
</organism>
<dbReference type="GO" id="GO:0005829">
    <property type="term" value="C:cytosol"/>
    <property type="evidence" value="ECO:0007669"/>
    <property type="project" value="TreeGrafter"/>
</dbReference>
<reference evidence="12 13" key="1">
    <citation type="journal article" date="2017" name="Front. Microbiol.">
        <title>New Insights into the Diversity of the Genus Faecalibacterium.</title>
        <authorList>
            <person name="Benevides L."/>
            <person name="Burman S."/>
            <person name="Martin R."/>
            <person name="Robert V."/>
            <person name="Thomas M."/>
            <person name="Miquel S."/>
            <person name="Chain F."/>
            <person name="Sokol H."/>
            <person name="Bermudez-Humaran L.G."/>
            <person name="Morrison M."/>
            <person name="Langella P."/>
            <person name="Azevedo V.A."/>
            <person name="Chatel J.M."/>
            <person name="Soares S."/>
        </authorList>
    </citation>
    <scope>NUCLEOTIDE SEQUENCE [LARGE SCALE GENOMIC DNA]</scope>
    <source>
        <strain evidence="12 13">CNCM I 4542</strain>
    </source>
</reference>
<feature type="binding site" evidence="10">
    <location>
        <begin position="153"/>
        <end position="156"/>
    </location>
    <ligand>
        <name>substrate</name>
    </ligand>
</feature>
<comment type="cofactor">
    <cofactor evidence="10">
        <name>Mg(2+)</name>
        <dbReference type="ChEBI" id="CHEBI:18420"/>
    </cofactor>
    <text evidence="10">Binds 1 Mg(2+) ion per subunit.</text>
</comment>
<dbReference type="SUPFAM" id="SSF52972">
    <property type="entry name" value="ITPase-like"/>
    <property type="match status" value="1"/>
</dbReference>
<proteinExistence type="inferred from homology"/>
<keyword evidence="5 10" id="KW-0378">Hydrolase</keyword>
<feature type="binding site" evidence="10">
    <location>
        <begin position="7"/>
        <end position="12"/>
    </location>
    <ligand>
        <name>substrate</name>
    </ligand>
</feature>
<evidence type="ECO:0000256" key="11">
    <source>
        <dbReference type="RuleBase" id="RU003781"/>
    </source>
</evidence>
<evidence type="ECO:0000256" key="6">
    <source>
        <dbReference type="ARBA" id="ARBA00022842"/>
    </source>
</evidence>
<comment type="subunit">
    <text evidence="2 10">Homodimer.</text>
</comment>